<feature type="domain" description="SGNH hydrolase-type esterase" evidence="1">
    <location>
        <begin position="48"/>
        <end position="218"/>
    </location>
</feature>
<gene>
    <name evidence="2" type="ORF">GJJ30_06305</name>
</gene>
<dbReference type="InterPro" id="IPR013830">
    <property type="entry name" value="SGNH_hydro"/>
</dbReference>
<dbReference type="Pfam" id="PF13472">
    <property type="entry name" value="Lipase_GDSL_2"/>
    <property type="match status" value="1"/>
</dbReference>
<dbReference type="SUPFAM" id="SSF52266">
    <property type="entry name" value="SGNH hydrolase"/>
    <property type="match status" value="1"/>
</dbReference>
<dbReference type="Gene3D" id="3.40.50.1110">
    <property type="entry name" value="SGNH hydrolase"/>
    <property type="match status" value="1"/>
</dbReference>
<evidence type="ECO:0000259" key="1">
    <source>
        <dbReference type="Pfam" id="PF13472"/>
    </source>
</evidence>
<name>A0A7K0EH49_9BACT</name>
<dbReference type="InterPro" id="IPR036514">
    <property type="entry name" value="SGNH_hydro_sf"/>
</dbReference>
<dbReference type="GO" id="GO:0016788">
    <property type="term" value="F:hydrolase activity, acting on ester bonds"/>
    <property type="evidence" value="ECO:0007669"/>
    <property type="project" value="UniProtKB-ARBA"/>
</dbReference>
<keyword evidence="3" id="KW-1185">Reference proteome</keyword>
<evidence type="ECO:0000313" key="3">
    <source>
        <dbReference type="Proteomes" id="UP000441754"/>
    </source>
</evidence>
<protein>
    <recommendedName>
        <fullName evidence="1">SGNH hydrolase-type esterase domain-containing protein</fullName>
    </recommendedName>
</protein>
<reference evidence="2 3" key="1">
    <citation type="journal article" date="2018" name="Antonie Van Leeuwenhoek">
        <title>Larkinella terrae sp. nov., isolated from soil on Jeju Island, South Korea.</title>
        <authorList>
            <person name="Ten L.N."/>
            <person name="Jeon J."/>
            <person name="Park S.J."/>
            <person name="Park S."/>
            <person name="Lee S.Y."/>
            <person name="Kim M.K."/>
            <person name="Jung H.Y."/>
        </authorList>
    </citation>
    <scope>NUCLEOTIDE SEQUENCE [LARGE SCALE GENOMIC DNA]</scope>
    <source>
        <strain evidence="2 3">KCTC 52001</strain>
    </source>
</reference>
<dbReference type="OrthoDB" id="1092902at2"/>
<evidence type="ECO:0000313" key="2">
    <source>
        <dbReference type="EMBL" id="MRS60901.1"/>
    </source>
</evidence>
<accession>A0A7K0EH49</accession>
<dbReference type="EMBL" id="WJXZ01000002">
    <property type="protein sequence ID" value="MRS60901.1"/>
    <property type="molecule type" value="Genomic_DNA"/>
</dbReference>
<proteinExistence type="predicted"/>
<comment type="caution">
    <text evidence="2">The sequence shown here is derived from an EMBL/GenBank/DDBJ whole genome shotgun (WGS) entry which is preliminary data.</text>
</comment>
<organism evidence="2 3">
    <name type="scientific">Larkinella terrae</name>
    <dbReference type="NCBI Taxonomy" id="2025311"/>
    <lineage>
        <taxon>Bacteria</taxon>
        <taxon>Pseudomonadati</taxon>
        <taxon>Bacteroidota</taxon>
        <taxon>Cytophagia</taxon>
        <taxon>Cytophagales</taxon>
        <taxon>Spirosomataceae</taxon>
        <taxon>Larkinella</taxon>
    </lineage>
</organism>
<dbReference type="Proteomes" id="UP000441754">
    <property type="component" value="Unassembled WGS sequence"/>
</dbReference>
<dbReference type="AlphaFoldDB" id="A0A7K0EH49"/>
<sequence>MPGLKLSLPMTKFLLGFLLFPFDVFSQSALDKPLTIFTLGDSNGTFPFSWPQQLKTALPNAQVFNISKSGRTIGFVNNGDSTLNSLLVVDENLRKAAEFAQDRPFDYIVIELGTNDAKAVFADRQNEVPANLEKLIQQIKGCRYPAIRRAKIVVISPPPYGTKAEATAKYAGGNQRVARMSESFGQVAKRNECLFVNGFETPGLNIETMTTDGLHLDAVASQKLIEPVVAKIAK</sequence>